<name>T0GKB7_9SPHN</name>
<evidence type="ECO:0000313" key="5">
    <source>
        <dbReference type="EMBL" id="EQB04226.1"/>
    </source>
</evidence>
<dbReference type="GO" id="GO:0003677">
    <property type="term" value="F:DNA binding"/>
    <property type="evidence" value="ECO:0007669"/>
    <property type="project" value="UniProtKB-KW"/>
</dbReference>
<dbReference type="InterPro" id="IPR002577">
    <property type="entry name" value="HTH_HxlR"/>
</dbReference>
<organism evidence="5 6">
    <name type="scientific">Sphingobium quisquiliarum P25</name>
    <dbReference type="NCBI Taxonomy" id="1329909"/>
    <lineage>
        <taxon>Bacteria</taxon>
        <taxon>Pseudomonadati</taxon>
        <taxon>Pseudomonadota</taxon>
        <taxon>Alphaproteobacteria</taxon>
        <taxon>Sphingomonadales</taxon>
        <taxon>Sphingomonadaceae</taxon>
        <taxon>Sphingobium</taxon>
    </lineage>
</organism>
<accession>T0GKB7</accession>
<dbReference type="InterPro" id="IPR036390">
    <property type="entry name" value="WH_DNA-bd_sf"/>
</dbReference>
<comment type="caution">
    <text evidence="5">The sequence shown here is derived from an EMBL/GenBank/DDBJ whole genome shotgun (WGS) entry which is preliminary data.</text>
</comment>
<proteinExistence type="predicted"/>
<keyword evidence="3" id="KW-0804">Transcription</keyword>
<dbReference type="PANTHER" id="PTHR33204:SF37">
    <property type="entry name" value="HTH-TYPE TRANSCRIPTIONAL REGULATOR YODB"/>
    <property type="match status" value="1"/>
</dbReference>
<dbReference type="SUPFAM" id="SSF46785">
    <property type="entry name" value="Winged helix' DNA-binding domain"/>
    <property type="match status" value="1"/>
</dbReference>
<dbReference type="PROSITE" id="PS51118">
    <property type="entry name" value="HTH_HXLR"/>
    <property type="match status" value="1"/>
</dbReference>
<evidence type="ECO:0000256" key="1">
    <source>
        <dbReference type="ARBA" id="ARBA00023015"/>
    </source>
</evidence>
<keyword evidence="1" id="KW-0805">Transcription regulation</keyword>
<evidence type="ECO:0000313" key="6">
    <source>
        <dbReference type="Proteomes" id="UP000015525"/>
    </source>
</evidence>
<keyword evidence="6" id="KW-1185">Reference proteome</keyword>
<dbReference type="AlphaFoldDB" id="T0GKB7"/>
<feature type="domain" description="HTH hxlR-type" evidence="4">
    <location>
        <begin position="61"/>
        <end position="167"/>
    </location>
</feature>
<keyword evidence="2" id="KW-0238">DNA-binding</keyword>
<reference evidence="5 6" key="1">
    <citation type="journal article" date="2013" name="Genome Announc.">
        <title>Draft Genome Sequence of Sphingobium quisquiliarum Strain P25T, a Novel Hexachlorocyclohexane (HCH)-Degrading Bacterium Isolated from an HCH Dumpsite.</title>
        <authorList>
            <person name="Kumar Singh A."/>
            <person name="Sangwan N."/>
            <person name="Sharma A."/>
            <person name="Gupta V."/>
            <person name="Khurana J.P."/>
            <person name="Lal R."/>
        </authorList>
    </citation>
    <scope>NUCLEOTIDE SEQUENCE [LARGE SCALE GENOMIC DNA]</scope>
    <source>
        <strain evidence="5 6">P25</strain>
    </source>
</reference>
<dbReference type="PANTHER" id="PTHR33204">
    <property type="entry name" value="TRANSCRIPTIONAL REGULATOR, MARR FAMILY"/>
    <property type="match status" value="1"/>
</dbReference>
<dbReference type="Gene3D" id="1.10.10.10">
    <property type="entry name" value="Winged helix-like DNA-binding domain superfamily/Winged helix DNA-binding domain"/>
    <property type="match status" value="1"/>
</dbReference>
<dbReference type="InterPro" id="IPR036388">
    <property type="entry name" value="WH-like_DNA-bd_sf"/>
</dbReference>
<dbReference type="EMBL" id="ATHO01000130">
    <property type="protein sequence ID" value="EQB04226.1"/>
    <property type="molecule type" value="Genomic_DNA"/>
</dbReference>
<evidence type="ECO:0000259" key="4">
    <source>
        <dbReference type="PROSITE" id="PS51118"/>
    </source>
</evidence>
<gene>
    <name evidence="5" type="ORF">L288_14200</name>
</gene>
<sequence>MFLPVPLCGARAPVYHRPMISEHDAGSLIPPEEFPALSGKRLDALCRLAETIEVNGGDRGAPIRHMCALLGDRWTKLILLVLNAAAPLRYSELQRLIWRLGKDERPISQRMLTLRLRSLERDGLVDRNVQCVMPPHVEYSLSPLGQRLNAQSDRLINWIAEHREEFIAARRELPED</sequence>
<evidence type="ECO:0000256" key="3">
    <source>
        <dbReference type="ARBA" id="ARBA00023163"/>
    </source>
</evidence>
<dbReference type="Pfam" id="PF01638">
    <property type="entry name" value="HxlR"/>
    <property type="match status" value="1"/>
</dbReference>
<protein>
    <recommendedName>
        <fullName evidence="4">HTH hxlR-type domain-containing protein</fullName>
    </recommendedName>
</protein>
<evidence type="ECO:0000256" key="2">
    <source>
        <dbReference type="ARBA" id="ARBA00023125"/>
    </source>
</evidence>
<dbReference type="Proteomes" id="UP000015525">
    <property type="component" value="Unassembled WGS sequence"/>
</dbReference>
<dbReference type="PATRIC" id="fig|1329909.3.peg.2723"/>